<evidence type="ECO:0000313" key="9">
    <source>
        <dbReference type="Proteomes" id="UP000748308"/>
    </source>
</evidence>
<evidence type="ECO:0000256" key="4">
    <source>
        <dbReference type="ARBA" id="ARBA00022679"/>
    </source>
</evidence>
<dbReference type="GO" id="GO:0003723">
    <property type="term" value="F:RNA binding"/>
    <property type="evidence" value="ECO:0007669"/>
    <property type="project" value="InterPro"/>
</dbReference>
<evidence type="ECO:0000259" key="7">
    <source>
        <dbReference type="Pfam" id="PF17785"/>
    </source>
</evidence>
<dbReference type="PANTHER" id="PTHR42873">
    <property type="entry name" value="RIBOSOMAL RNA LARGE SUBUNIT METHYLTRANSFERASE"/>
    <property type="match status" value="1"/>
</dbReference>
<comment type="caution">
    <text evidence="8">The sequence shown here is derived from an EMBL/GenBank/DDBJ whole genome shotgun (WGS) entry which is preliminary data.</text>
</comment>
<feature type="domain" description="RlmI-like PUA" evidence="7">
    <location>
        <begin position="11"/>
        <end position="75"/>
    </location>
</feature>
<reference evidence="8" key="1">
    <citation type="submission" date="2019-03" db="EMBL/GenBank/DDBJ databases">
        <title>Lake Tanganyika Metagenome-Assembled Genomes (MAGs).</title>
        <authorList>
            <person name="Tran P."/>
        </authorList>
    </citation>
    <scope>NUCLEOTIDE SEQUENCE</scope>
    <source>
        <strain evidence="8">M_DeepCast_400m_m2_100</strain>
    </source>
</reference>
<protein>
    <recommendedName>
        <fullName evidence="7">RlmI-like PUA domain-containing protein</fullName>
    </recommendedName>
</protein>
<dbReference type="PROSITE" id="PS50890">
    <property type="entry name" value="PUA"/>
    <property type="match status" value="1"/>
</dbReference>
<dbReference type="PANTHER" id="PTHR42873:SF1">
    <property type="entry name" value="S-ADENOSYLMETHIONINE-DEPENDENT METHYLTRANSFERASE DOMAIN-CONTAINING PROTEIN"/>
    <property type="match status" value="1"/>
</dbReference>
<sequence length="205" mass="22077">MSDAVIAFRLFLRPARERSLLRGHPWVYSGAIERIEAREDARPGDLGEIYAAGGEWLALATVQPGATLVARVLRFTPGPVDESWFAGVFARAARLRREVVGGDTDAYRLVHAEGDGLPGLIVDRYGEFLAVQCLTAGMERLRPAWLPALAGALPVRGIVARAEKAPREPAAAETETLWGEAPPGEIEVREGGLGFVVRLAAGQKT</sequence>
<dbReference type="InterPro" id="IPR029063">
    <property type="entry name" value="SAM-dependent_MTases_sf"/>
</dbReference>
<dbReference type="InterPro" id="IPR036974">
    <property type="entry name" value="PUA_sf"/>
</dbReference>
<dbReference type="CDD" id="cd21153">
    <property type="entry name" value="PUA_RlmI"/>
    <property type="match status" value="1"/>
</dbReference>
<dbReference type="InterPro" id="IPR015947">
    <property type="entry name" value="PUA-like_sf"/>
</dbReference>
<accession>A0A938BNI3</accession>
<dbReference type="SUPFAM" id="SSF53335">
    <property type="entry name" value="S-adenosyl-L-methionine-dependent methyltransferases"/>
    <property type="match status" value="1"/>
</dbReference>
<organism evidence="8 9">
    <name type="scientific">Eiseniibacteriota bacterium</name>
    <dbReference type="NCBI Taxonomy" id="2212470"/>
    <lineage>
        <taxon>Bacteria</taxon>
        <taxon>Candidatus Eiseniibacteriota</taxon>
    </lineage>
</organism>
<dbReference type="Gene3D" id="3.30.750.80">
    <property type="entry name" value="RNA methyltransferase domain (HRMD) like"/>
    <property type="match status" value="1"/>
</dbReference>
<evidence type="ECO:0000256" key="2">
    <source>
        <dbReference type="ARBA" id="ARBA00022490"/>
    </source>
</evidence>
<dbReference type="AlphaFoldDB" id="A0A938BNI3"/>
<keyword evidence="4" id="KW-0808">Transferase</keyword>
<dbReference type="InterPro" id="IPR041532">
    <property type="entry name" value="RlmI-like_PUA"/>
</dbReference>
<name>A0A938BNI3_UNCEI</name>
<evidence type="ECO:0000256" key="6">
    <source>
        <dbReference type="ARBA" id="ARBA00038091"/>
    </source>
</evidence>
<dbReference type="Proteomes" id="UP000748308">
    <property type="component" value="Unassembled WGS sequence"/>
</dbReference>
<dbReference type="SUPFAM" id="SSF88697">
    <property type="entry name" value="PUA domain-like"/>
    <property type="match status" value="1"/>
</dbReference>
<keyword evidence="3" id="KW-0489">Methyltransferase</keyword>
<evidence type="ECO:0000256" key="5">
    <source>
        <dbReference type="ARBA" id="ARBA00022691"/>
    </source>
</evidence>
<evidence type="ECO:0000256" key="1">
    <source>
        <dbReference type="ARBA" id="ARBA00004496"/>
    </source>
</evidence>
<keyword evidence="5" id="KW-0949">S-adenosyl-L-methionine</keyword>
<comment type="subcellular location">
    <subcellularLocation>
        <location evidence="1">Cytoplasm</location>
    </subcellularLocation>
</comment>
<comment type="similarity">
    <text evidence="6">Belongs to the methyltransferase superfamily. RlmI family.</text>
</comment>
<dbReference type="Gene3D" id="2.30.130.10">
    <property type="entry name" value="PUA domain"/>
    <property type="match status" value="1"/>
</dbReference>
<evidence type="ECO:0000256" key="3">
    <source>
        <dbReference type="ARBA" id="ARBA00022603"/>
    </source>
</evidence>
<dbReference type="EMBL" id="VGIY01000094">
    <property type="protein sequence ID" value="MBM3317238.1"/>
    <property type="molecule type" value="Genomic_DNA"/>
</dbReference>
<keyword evidence="2" id="KW-0963">Cytoplasm</keyword>
<dbReference type="Pfam" id="PF17785">
    <property type="entry name" value="PUA_3"/>
    <property type="match status" value="1"/>
</dbReference>
<gene>
    <name evidence="8" type="ORF">FJY75_05250</name>
</gene>
<feature type="non-terminal residue" evidence="8">
    <location>
        <position position="205"/>
    </location>
</feature>
<proteinExistence type="inferred from homology"/>
<evidence type="ECO:0000313" key="8">
    <source>
        <dbReference type="EMBL" id="MBM3317238.1"/>
    </source>
</evidence>
<dbReference type="CDD" id="cd11572">
    <property type="entry name" value="RlmI_M_like"/>
    <property type="match status" value="1"/>
</dbReference>